<feature type="compositionally biased region" description="Polar residues" evidence="1">
    <location>
        <begin position="129"/>
        <end position="146"/>
    </location>
</feature>
<keyword evidence="2" id="KW-1185">Reference proteome</keyword>
<evidence type="ECO:0000256" key="1">
    <source>
        <dbReference type="SAM" id="MobiDB-lite"/>
    </source>
</evidence>
<evidence type="ECO:0000313" key="3">
    <source>
        <dbReference type="WBParaSite" id="nRc.2.0.1.t34482-RA"/>
    </source>
</evidence>
<proteinExistence type="predicted"/>
<dbReference type="Proteomes" id="UP000887565">
    <property type="component" value="Unplaced"/>
</dbReference>
<dbReference type="AlphaFoldDB" id="A0A915K9B9"/>
<evidence type="ECO:0000313" key="2">
    <source>
        <dbReference type="Proteomes" id="UP000887565"/>
    </source>
</evidence>
<protein>
    <submittedName>
        <fullName evidence="3">Uncharacterized protein</fullName>
    </submittedName>
</protein>
<feature type="region of interest" description="Disordered" evidence="1">
    <location>
        <begin position="95"/>
        <end position="176"/>
    </location>
</feature>
<feature type="compositionally biased region" description="Low complexity" evidence="1">
    <location>
        <begin position="155"/>
        <end position="165"/>
    </location>
</feature>
<dbReference type="GO" id="GO:0030991">
    <property type="term" value="C:intraciliary transport particle A"/>
    <property type="evidence" value="ECO:0007669"/>
    <property type="project" value="InterPro"/>
</dbReference>
<dbReference type="WBParaSite" id="nRc.2.0.1.t34482-RA">
    <property type="protein sequence ID" value="nRc.2.0.1.t34482-RA"/>
    <property type="gene ID" value="nRc.2.0.1.g34482"/>
</dbReference>
<organism evidence="2 3">
    <name type="scientific">Romanomermis culicivorax</name>
    <name type="common">Nematode worm</name>
    <dbReference type="NCBI Taxonomy" id="13658"/>
    <lineage>
        <taxon>Eukaryota</taxon>
        <taxon>Metazoa</taxon>
        <taxon>Ecdysozoa</taxon>
        <taxon>Nematoda</taxon>
        <taxon>Enoplea</taxon>
        <taxon>Dorylaimia</taxon>
        <taxon>Mermithida</taxon>
        <taxon>Mermithoidea</taxon>
        <taxon>Mermithidae</taxon>
        <taxon>Romanomermis</taxon>
    </lineage>
</organism>
<name>A0A915K9B9_ROMCU</name>
<reference evidence="3" key="1">
    <citation type="submission" date="2022-11" db="UniProtKB">
        <authorList>
            <consortium name="WormBaseParasite"/>
        </authorList>
    </citation>
    <scope>IDENTIFICATION</scope>
</reference>
<dbReference type="InterPro" id="IPR029302">
    <property type="entry name" value="IFT43"/>
</dbReference>
<accession>A0A915K9B9</accession>
<dbReference type="Pfam" id="PF15305">
    <property type="entry name" value="IFT43"/>
    <property type="match status" value="1"/>
</dbReference>
<sequence>IICYNIAQWYNIALCYNIERSLFALFLSAEELRDIRDTVGSDVRIGFTMEVTQNVNIQVRQREPSSPEKSRSKLDLLREQTSGAIREGLDNLKRPLTGLLRRPGSRTGSRERPPAASHAFIDTPHKNDNAGNTGTADTQAAASLTASKKVPGADSSSWLSGRPSSRAGKQAVVKSSMENDDGMVTTTMVESSALTKDVALDDPMANLEEGFDESTTSFLDLTLLSKCLCPEDEVKDEQVPWTWDYLYTTVCSELRQEWGQGAGDALEGAD</sequence>